<reference evidence="11 12" key="1">
    <citation type="submission" date="2020-04" db="EMBL/GenBank/DDBJ databases">
        <title>Vibrio sp. SM6, a novel species isolated from seawater.</title>
        <authorList>
            <person name="Wang X."/>
        </authorList>
    </citation>
    <scope>NUCLEOTIDE SEQUENCE [LARGE SCALE GENOMIC DNA]</scope>
    <source>
        <strain evidence="11 12">SM6</strain>
    </source>
</reference>
<evidence type="ECO:0000256" key="4">
    <source>
        <dbReference type="ARBA" id="ARBA00022795"/>
    </source>
</evidence>
<dbReference type="EMBL" id="JABAIK010000011">
    <property type="protein sequence ID" value="NLS13738.1"/>
    <property type="molecule type" value="Genomic_DNA"/>
</dbReference>
<evidence type="ECO:0000313" key="11">
    <source>
        <dbReference type="EMBL" id="NLS13738.1"/>
    </source>
</evidence>
<dbReference type="Pfam" id="PF04316">
    <property type="entry name" value="FlgM"/>
    <property type="match status" value="1"/>
</dbReference>
<evidence type="ECO:0000256" key="8">
    <source>
        <dbReference type="ARBA" id="ARBA00030117"/>
    </source>
</evidence>
<dbReference type="AlphaFoldDB" id="A0A7X8TSZ7"/>
<dbReference type="InterPro" id="IPR007412">
    <property type="entry name" value="FlgM"/>
</dbReference>
<dbReference type="GO" id="GO:0045892">
    <property type="term" value="P:negative regulation of DNA-templated transcription"/>
    <property type="evidence" value="ECO:0007669"/>
    <property type="project" value="InterPro"/>
</dbReference>
<evidence type="ECO:0000259" key="10">
    <source>
        <dbReference type="Pfam" id="PF04316"/>
    </source>
</evidence>
<dbReference type="NCBIfam" id="TIGR03824">
    <property type="entry name" value="FlgM_jcvi"/>
    <property type="match status" value="1"/>
</dbReference>
<dbReference type="SUPFAM" id="SSF101498">
    <property type="entry name" value="Anti-sigma factor FlgM"/>
    <property type="match status" value="1"/>
</dbReference>
<evidence type="ECO:0000256" key="6">
    <source>
        <dbReference type="ARBA" id="ARBA00023163"/>
    </source>
</evidence>
<comment type="similarity">
    <text evidence="1">Belongs to the FlgM family.</text>
</comment>
<dbReference type="GO" id="GO:0044781">
    <property type="term" value="P:bacterial-type flagellum organization"/>
    <property type="evidence" value="ECO:0007669"/>
    <property type="project" value="UniProtKB-KW"/>
</dbReference>
<keyword evidence="5" id="KW-0805">Transcription regulation</keyword>
<feature type="region of interest" description="Disordered" evidence="9">
    <location>
        <begin position="1"/>
        <end position="32"/>
    </location>
</feature>
<evidence type="ECO:0000256" key="3">
    <source>
        <dbReference type="ARBA" id="ARBA00022491"/>
    </source>
</evidence>
<comment type="function">
    <text evidence="7">Responsible for the coupling of flagellin expression to flagellar assembly by preventing expression of the flagellin genes when a component of the middle class of proteins is defective. It negatively regulates flagellar genes by inhibiting the activity of FliA by directly binding to FliA.</text>
</comment>
<comment type="caution">
    <text evidence="11">The sequence shown here is derived from an EMBL/GenBank/DDBJ whole genome shotgun (WGS) entry which is preliminary data.</text>
</comment>
<feature type="domain" description="Anti-sigma-28 factor FlgM C-terminal" evidence="10">
    <location>
        <begin position="39"/>
        <end position="86"/>
    </location>
</feature>
<organism evidence="11 12">
    <name type="scientific">Vibrio agarilyticus</name>
    <dbReference type="NCBI Taxonomy" id="2726741"/>
    <lineage>
        <taxon>Bacteria</taxon>
        <taxon>Pseudomonadati</taxon>
        <taxon>Pseudomonadota</taxon>
        <taxon>Gammaproteobacteria</taxon>
        <taxon>Vibrionales</taxon>
        <taxon>Vibrionaceae</taxon>
        <taxon>Vibrio</taxon>
    </lineage>
</organism>
<evidence type="ECO:0000256" key="9">
    <source>
        <dbReference type="SAM" id="MobiDB-lite"/>
    </source>
</evidence>
<keyword evidence="4" id="KW-1005">Bacterial flagellum biogenesis</keyword>
<evidence type="ECO:0000256" key="5">
    <source>
        <dbReference type="ARBA" id="ARBA00023015"/>
    </source>
</evidence>
<name>A0A7X8TSZ7_9VIBR</name>
<evidence type="ECO:0000256" key="7">
    <source>
        <dbReference type="ARBA" id="ARBA00024739"/>
    </source>
</evidence>
<keyword evidence="11" id="KW-0966">Cell projection</keyword>
<evidence type="ECO:0000313" key="12">
    <source>
        <dbReference type="Proteomes" id="UP000535589"/>
    </source>
</evidence>
<accession>A0A7X8TSZ7</accession>
<evidence type="ECO:0000256" key="2">
    <source>
        <dbReference type="ARBA" id="ARBA00017823"/>
    </source>
</evidence>
<keyword evidence="11" id="KW-0282">Flagellum</keyword>
<gene>
    <name evidence="11" type="primary">flgM</name>
    <name evidence="11" type="ORF">HGP28_12625</name>
</gene>
<dbReference type="InterPro" id="IPR031316">
    <property type="entry name" value="FlgM_C"/>
</dbReference>
<keyword evidence="6" id="KW-0804">Transcription</keyword>
<keyword evidence="12" id="KW-1185">Reference proteome</keyword>
<keyword evidence="3" id="KW-0678">Repressor</keyword>
<dbReference type="RefSeq" id="WP_168836826.1">
    <property type="nucleotide sequence ID" value="NZ_JABAIK010000011.1"/>
</dbReference>
<proteinExistence type="inferred from homology"/>
<evidence type="ECO:0000256" key="1">
    <source>
        <dbReference type="ARBA" id="ARBA00005322"/>
    </source>
</evidence>
<protein>
    <recommendedName>
        <fullName evidence="2">Negative regulator of flagellin synthesis</fullName>
    </recommendedName>
    <alternativeName>
        <fullName evidence="8">Anti-sigma-28 factor</fullName>
    </alternativeName>
</protein>
<dbReference type="Proteomes" id="UP000535589">
    <property type="component" value="Unassembled WGS sequence"/>
</dbReference>
<sequence length="93" mass="10166">MKIDKVAGGHVPQSSLKQTARPVLETPVRKPAQEPQLNANVTALEQAQQQLKTLPDVDMAKVESIKNALQRGELDLNMAALAQAVMKYHTGHE</sequence>
<keyword evidence="11" id="KW-0969">Cilium</keyword>
<dbReference type="InterPro" id="IPR035890">
    <property type="entry name" value="Anti-sigma-28_factor_FlgM_sf"/>
</dbReference>